<gene>
    <name evidence="6" type="ORF">P2L57_04505</name>
</gene>
<name>A0ABT5YUK8_9ACTN</name>
<evidence type="ECO:0000313" key="6">
    <source>
        <dbReference type="EMBL" id="MDF2255016.1"/>
    </source>
</evidence>
<protein>
    <submittedName>
        <fullName evidence="6">Uncharacterized protein</fullName>
    </submittedName>
</protein>
<feature type="transmembrane region" description="Helical" evidence="5">
    <location>
        <begin position="86"/>
        <end position="104"/>
    </location>
</feature>
<evidence type="ECO:0000256" key="4">
    <source>
        <dbReference type="ARBA" id="ARBA00023136"/>
    </source>
</evidence>
<sequence>MAFSVLCGLCWTATYVLAIRAGVRDRTFAMPVVALATNISWEFQFAFVRPPGGFQNAINITWFLLDCGLVYTVLRHGPREFPYLTPRVFYPAFAGLLALAYAGMDLASTQLDTGQGVFTAFGSNVAMSGLFLAMLAARGSSRGQSLGIAATKLAGTAAASVSWYLRHDPAQRYRGGLLTYCSVACFVLDLGYLLVLAAVIHQENGGRWSAVGKPGRTEATVAGSELAV</sequence>
<keyword evidence="2 5" id="KW-0812">Transmembrane</keyword>
<keyword evidence="4 5" id="KW-0472">Membrane</keyword>
<accession>A0ABT5YUK8</accession>
<feature type="transmembrane region" description="Helical" evidence="5">
    <location>
        <begin position="177"/>
        <end position="200"/>
    </location>
</feature>
<dbReference type="Pfam" id="PF25129">
    <property type="entry name" value="Pyr4-TMTC"/>
    <property type="match status" value="1"/>
</dbReference>
<comment type="subcellular location">
    <subcellularLocation>
        <location evidence="1">Membrane</location>
        <topology evidence="1">Multi-pass membrane protein</topology>
    </subcellularLocation>
</comment>
<feature type="transmembrane region" description="Helical" evidence="5">
    <location>
        <begin position="57"/>
        <end position="74"/>
    </location>
</feature>
<evidence type="ECO:0000313" key="7">
    <source>
        <dbReference type="Proteomes" id="UP001220022"/>
    </source>
</evidence>
<organism evidence="6 7">
    <name type="scientific">Streptantibioticus ferralitis</name>
    <dbReference type="NCBI Taxonomy" id="236510"/>
    <lineage>
        <taxon>Bacteria</taxon>
        <taxon>Bacillati</taxon>
        <taxon>Actinomycetota</taxon>
        <taxon>Actinomycetes</taxon>
        <taxon>Kitasatosporales</taxon>
        <taxon>Streptomycetaceae</taxon>
        <taxon>Streptantibioticus</taxon>
    </lineage>
</organism>
<comment type="caution">
    <text evidence="6">The sequence shown here is derived from an EMBL/GenBank/DDBJ whole genome shotgun (WGS) entry which is preliminary data.</text>
</comment>
<feature type="transmembrane region" description="Helical" evidence="5">
    <location>
        <begin position="116"/>
        <end position="137"/>
    </location>
</feature>
<evidence type="ECO:0000256" key="2">
    <source>
        <dbReference type="ARBA" id="ARBA00022692"/>
    </source>
</evidence>
<dbReference type="RefSeq" id="WP_275808516.1">
    <property type="nucleotide sequence ID" value="NZ_BAAANM010000012.1"/>
</dbReference>
<proteinExistence type="predicted"/>
<reference evidence="6 7" key="1">
    <citation type="submission" date="2023-03" db="EMBL/GenBank/DDBJ databases">
        <title>Draft genome sequence of type strain Streptomyces ferralitis JCM 14344.</title>
        <authorList>
            <person name="Klaysubun C."/>
            <person name="Duangmal K."/>
        </authorList>
    </citation>
    <scope>NUCLEOTIDE SEQUENCE [LARGE SCALE GENOMIC DNA]</scope>
    <source>
        <strain evidence="6 7">JCM 14344</strain>
    </source>
</reference>
<evidence type="ECO:0000256" key="3">
    <source>
        <dbReference type="ARBA" id="ARBA00022989"/>
    </source>
</evidence>
<keyword evidence="3 5" id="KW-1133">Transmembrane helix</keyword>
<keyword evidence="7" id="KW-1185">Reference proteome</keyword>
<dbReference type="PANTHER" id="PTHR42038">
    <property type="match status" value="1"/>
</dbReference>
<dbReference type="PANTHER" id="PTHR42038:SF2">
    <property type="entry name" value="TERPENE CYCLASE AUSL"/>
    <property type="match status" value="1"/>
</dbReference>
<dbReference type="EMBL" id="JARHTQ010000002">
    <property type="protein sequence ID" value="MDF2255016.1"/>
    <property type="molecule type" value="Genomic_DNA"/>
</dbReference>
<dbReference type="InterPro" id="IPR039020">
    <property type="entry name" value="PaxB-like"/>
</dbReference>
<evidence type="ECO:0000256" key="5">
    <source>
        <dbReference type="SAM" id="Phobius"/>
    </source>
</evidence>
<evidence type="ECO:0000256" key="1">
    <source>
        <dbReference type="ARBA" id="ARBA00004141"/>
    </source>
</evidence>
<dbReference type="Proteomes" id="UP001220022">
    <property type="component" value="Unassembled WGS sequence"/>
</dbReference>
<feature type="transmembrane region" description="Helical" evidence="5">
    <location>
        <begin position="146"/>
        <end position="165"/>
    </location>
</feature>